<reference evidence="1 2" key="1">
    <citation type="submission" date="2024-01" db="EMBL/GenBank/DDBJ databases">
        <title>Genome assemblies of Stephania.</title>
        <authorList>
            <person name="Yang L."/>
        </authorList>
    </citation>
    <scope>NUCLEOTIDE SEQUENCE [LARGE SCALE GENOMIC DNA]</scope>
    <source>
        <strain evidence="1">YNDBR</strain>
        <tissue evidence="1">Leaf</tissue>
    </source>
</reference>
<dbReference type="EMBL" id="JBBNAF010000008">
    <property type="protein sequence ID" value="KAK9120947.1"/>
    <property type="molecule type" value="Genomic_DNA"/>
</dbReference>
<evidence type="ECO:0000313" key="1">
    <source>
        <dbReference type="EMBL" id="KAK9120947.1"/>
    </source>
</evidence>
<proteinExistence type="predicted"/>
<sequence length="55" mass="6296">MIVSPIIETIDQIFPPTTKINEFNIISSNQTLTQQSTRRFIIDLSIDQSTQSTNR</sequence>
<accession>A0AAP0IUE1</accession>
<protein>
    <submittedName>
        <fullName evidence="1">Uncharacterized protein</fullName>
    </submittedName>
</protein>
<organism evidence="1 2">
    <name type="scientific">Stephania yunnanensis</name>
    <dbReference type="NCBI Taxonomy" id="152371"/>
    <lineage>
        <taxon>Eukaryota</taxon>
        <taxon>Viridiplantae</taxon>
        <taxon>Streptophyta</taxon>
        <taxon>Embryophyta</taxon>
        <taxon>Tracheophyta</taxon>
        <taxon>Spermatophyta</taxon>
        <taxon>Magnoliopsida</taxon>
        <taxon>Ranunculales</taxon>
        <taxon>Menispermaceae</taxon>
        <taxon>Menispermoideae</taxon>
        <taxon>Cissampelideae</taxon>
        <taxon>Stephania</taxon>
    </lineage>
</organism>
<dbReference type="Proteomes" id="UP001420932">
    <property type="component" value="Unassembled WGS sequence"/>
</dbReference>
<dbReference type="AlphaFoldDB" id="A0AAP0IUE1"/>
<comment type="caution">
    <text evidence="1">The sequence shown here is derived from an EMBL/GenBank/DDBJ whole genome shotgun (WGS) entry which is preliminary data.</text>
</comment>
<name>A0AAP0IUE1_9MAGN</name>
<evidence type="ECO:0000313" key="2">
    <source>
        <dbReference type="Proteomes" id="UP001420932"/>
    </source>
</evidence>
<gene>
    <name evidence="1" type="ORF">Syun_018564</name>
</gene>
<keyword evidence="2" id="KW-1185">Reference proteome</keyword>